<evidence type="ECO:0000256" key="1">
    <source>
        <dbReference type="ARBA" id="ARBA00004141"/>
    </source>
</evidence>
<feature type="transmembrane region" description="Helical" evidence="6">
    <location>
        <begin position="184"/>
        <end position="203"/>
    </location>
</feature>
<dbReference type="AlphaFoldDB" id="A0AA88DBI4"/>
<feature type="transmembrane region" description="Helical" evidence="6">
    <location>
        <begin position="131"/>
        <end position="149"/>
    </location>
</feature>
<keyword evidence="5 6" id="KW-0472">Membrane</keyword>
<sequence length="245" mass="26420">MKECMYYMAMIGAQVAYGGSNILIKISLDRGLHPLVFVVYRHLIALLLLAPFAYALERKQRPSLSVSILTKIFVLSSLGTTIHLNLYYAGLAYTSPTVAGALSNVIPSLTFVIALLLRMEKVKITSVRGQAKVAGTLICVGGSLVFIFWKGGNRGPVFAAMFSPLLLIIVGISSSIAFAERLHFGSLVGAFAVVLGLYCVLWGKRTDNLVADEQPGSENGADNNNIVEISIEDGLVKNPISNQRT</sequence>
<evidence type="ECO:0000256" key="4">
    <source>
        <dbReference type="ARBA" id="ARBA00022989"/>
    </source>
</evidence>
<proteinExistence type="inferred from homology"/>
<dbReference type="Pfam" id="PF00892">
    <property type="entry name" value="EamA"/>
    <property type="match status" value="1"/>
</dbReference>
<evidence type="ECO:0000259" key="7">
    <source>
        <dbReference type="Pfam" id="PF00892"/>
    </source>
</evidence>
<comment type="caution">
    <text evidence="8">The sequence shown here is derived from an EMBL/GenBank/DDBJ whole genome shotgun (WGS) entry which is preliminary data.</text>
</comment>
<dbReference type="SUPFAM" id="SSF103481">
    <property type="entry name" value="Multidrug resistance efflux transporter EmrE"/>
    <property type="match status" value="2"/>
</dbReference>
<dbReference type="GO" id="GO:0016020">
    <property type="term" value="C:membrane"/>
    <property type="evidence" value="ECO:0007669"/>
    <property type="project" value="UniProtKB-SubCell"/>
</dbReference>
<dbReference type="Proteomes" id="UP001187192">
    <property type="component" value="Unassembled WGS sequence"/>
</dbReference>
<dbReference type="PANTHER" id="PTHR31218">
    <property type="entry name" value="WAT1-RELATED PROTEIN"/>
    <property type="match status" value="1"/>
</dbReference>
<evidence type="ECO:0000256" key="5">
    <source>
        <dbReference type="ARBA" id="ARBA00023136"/>
    </source>
</evidence>
<comment type="subcellular location">
    <subcellularLocation>
        <location evidence="1 6">Membrane</location>
        <topology evidence="1 6">Multi-pass membrane protein</topology>
    </subcellularLocation>
</comment>
<accession>A0AA88DBI4</accession>
<dbReference type="InterPro" id="IPR000620">
    <property type="entry name" value="EamA_dom"/>
</dbReference>
<feature type="transmembrane region" description="Helical" evidence="6">
    <location>
        <begin position="7"/>
        <end position="28"/>
    </location>
</feature>
<feature type="transmembrane region" description="Helical" evidence="6">
    <location>
        <begin position="101"/>
        <end position="119"/>
    </location>
</feature>
<name>A0AA88DBI4_FICCA</name>
<feature type="transmembrane region" description="Helical" evidence="6">
    <location>
        <begin position="68"/>
        <end position="89"/>
    </location>
</feature>
<keyword evidence="4 6" id="KW-1133">Transmembrane helix</keyword>
<organism evidence="8 9">
    <name type="scientific">Ficus carica</name>
    <name type="common">Common fig</name>
    <dbReference type="NCBI Taxonomy" id="3494"/>
    <lineage>
        <taxon>Eukaryota</taxon>
        <taxon>Viridiplantae</taxon>
        <taxon>Streptophyta</taxon>
        <taxon>Embryophyta</taxon>
        <taxon>Tracheophyta</taxon>
        <taxon>Spermatophyta</taxon>
        <taxon>Magnoliopsida</taxon>
        <taxon>eudicotyledons</taxon>
        <taxon>Gunneridae</taxon>
        <taxon>Pentapetalae</taxon>
        <taxon>rosids</taxon>
        <taxon>fabids</taxon>
        <taxon>Rosales</taxon>
        <taxon>Moraceae</taxon>
        <taxon>Ficeae</taxon>
        <taxon>Ficus</taxon>
    </lineage>
</organism>
<comment type="similarity">
    <text evidence="2 6">Belongs to the drug/metabolite transporter (DMT) superfamily. Plant drug/metabolite exporter (P-DME) (TC 2.A.7.4) family.</text>
</comment>
<dbReference type="InterPro" id="IPR037185">
    <property type="entry name" value="EmrE-like"/>
</dbReference>
<evidence type="ECO:0000313" key="8">
    <source>
        <dbReference type="EMBL" id="GMN32844.1"/>
    </source>
</evidence>
<dbReference type="InterPro" id="IPR030184">
    <property type="entry name" value="WAT1-related"/>
</dbReference>
<evidence type="ECO:0000256" key="3">
    <source>
        <dbReference type="ARBA" id="ARBA00022692"/>
    </source>
</evidence>
<gene>
    <name evidence="8" type="ORF">TIFTF001_003855</name>
</gene>
<feature type="domain" description="EamA" evidence="7">
    <location>
        <begin position="7"/>
        <end position="144"/>
    </location>
</feature>
<evidence type="ECO:0000313" key="9">
    <source>
        <dbReference type="Proteomes" id="UP001187192"/>
    </source>
</evidence>
<feature type="transmembrane region" description="Helical" evidence="6">
    <location>
        <begin position="155"/>
        <end position="177"/>
    </location>
</feature>
<dbReference type="EMBL" id="BTGU01000003">
    <property type="protein sequence ID" value="GMN32844.1"/>
    <property type="molecule type" value="Genomic_DNA"/>
</dbReference>
<reference evidence="8" key="1">
    <citation type="submission" date="2023-07" db="EMBL/GenBank/DDBJ databases">
        <title>draft genome sequence of fig (Ficus carica).</title>
        <authorList>
            <person name="Takahashi T."/>
            <person name="Nishimura K."/>
        </authorList>
    </citation>
    <scope>NUCLEOTIDE SEQUENCE</scope>
</reference>
<feature type="transmembrane region" description="Helical" evidence="6">
    <location>
        <begin position="34"/>
        <end position="56"/>
    </location>
</feature>
<evidence type="ECO:0000256" key="6">
    <source>
        <dbReference type="RuleBase" id="RU363077"/>
    </source>
</evidence>
<dbReference type="GO" id="GO:0022857">
    <property type="term" value="F:transmembrane transporter activity"/>
    <property type="evidence" value="ECO:0007669"/>
    <property type="project" value="InterPro"/>
</dbReference>
<keyword evidence="3 6" id="KW-0812">Transmembrane</keyword>
<protein>
    <recommendedName>
        <fullName evidence="6">WAT1-related protein</fullName>
    </recommendedName>
</protein>
<evidence type="ECO:0000256" key="2">
    <source>
        <dbReference type="ARBA" id="ARBA00007635"/>
    </source>
</evidence>
<keyword evidence="9" id="KW-1185">Reference proteome</keyword>